<accession>A0A815R499</accession>
<sequence>MHQMYCIFAFVLFVSTAINAFLTDKEGLILVPSVAFRDRSSTKSPADWNLYNQGWYYEENPIQSFLMEKSLELVVRQDLDSNRVKMFTAEGKDKKDLCIAGLSRPMCAKTDKDGRLKNAFTMTDQEVQAFRRSDDTHGKLLFETSVANKNIKGTGEIFLCDDDGVTFISDIDDTIKVTGVTSTTQTLINTFSGNFKAVDGMAEIYQYWQDQYNATFAYLTASPDQLYPFLREFFDRTGFPSGSAHMRHFTWLDVNFITFFMSSSYMAKKTETLEMFLQNTRNRRFVLLGDIFQKDPEIYANIYSQYPDRIAKIFIRKYVDDNEGQQRLEDLFKDIPSEKWATFEKGADLPRNVL</sequence>
<comment type="caution">
    <text evidence="3">The sequence shown here is derived from an EMBL/GenBank/DDBJ whole genome shotgun (WGS) entry which is preliminary data.</text>
</comment>
<proteinExistence type="predicted"/>
<evidence type="ECO:0000259" key="2">
    <source>
        <dbReference type="Pfam" id="PF09949"/>
    </source>
</evidence>
<dbReference type="PANTHER" id="PTHR28208">
    <property type="entry name" value="PHOSPHATIDATE PHOSPHATASE APP1"/>
    <property type="match status" value="1"/>
</dbReference>
<dbReference type="OrthoDB" id="414243at2759"/>
<dbReference type="Proteomes" id="UP000663834">
    <property type="component" value="Unassembled WGS sequence"/>
</dbReference>
<protein>
    <recommendedName>
        <fullName evidence="2">Phosphatidate phosphatase APP1 catalytic domain-containing protein</fullName>
    </recommendedName>
</protein>
<dbReference type="EMBL" id="CAJNOW010006042">
    <property type="protein sequence ID" value="CAF1471755.1"/>
    <property type="molecule type" value="Genomic_DNA"/>
</dbReference>
<dbReference type="PANTHER" id="PTHR28208:SF1">
    <property type="entry name" value="FILAMENT ORGANIZATION PROTEIN APP1-LIKE, PUTATIVE (AFU_ORTHOLOGUE AFUA_1G06650)-RELATED"/>
    <property type="match status" value="1"/>
</dbReference>
<gene>
    <name evidence="3" type="ORF">KQP761_LOCUS13074</name>
</gene>
<reference evidence="3" key="1">
    <citation type="submission" date="2021-02" db="EMBL/GenBank/DDBJ databases">
        <authorList>
            <person name="Nowell W R."/>
        </authorList>
    </citation>
    <scope>NUCLEOTIDE SEQUENCE</scope>
</reference>
<dbReference type="Pfam" id="PF09949">
    <property type="entry name" value="APP1_cat"/>
    <property type="match status" value="1"/>
</dbReference>
<name>A0A815R499_9BILA</name>
<evidence type="ECO:0000313" key="4">
    <source>
        <dbReference type="Proteomes" id="UP000663834"/>
    </source>
</evidence>
<feature type="signal peptide" evidence="1">
    <location>
        <begin position="1"/>
        <end position="20"/>
    </location>
</feature>
<evidence type="ECO:0000256" key="1">
    <source>
        <dbReference type="SAM" id="SignalP"/>
    </source>
</evidence>
<dbReference type="InterPro" id="IPR019236">
    <property type="entry name" value="APP1_cat"/>
</dbReference>
<keyword evidence="1" id="KW-0732">Signal</keyword>
<dbReference type="AlphaFoldDB" id="A0A815R499"/>
<feature type="domain" description="Phosphatidate phosphatase APP1 catalytic" evidence="2">
    <location>
        <begin position="166"/>
        <end position="317"/>
    </location>
</feature>
<evidence type="ECO:0000313" key="3">
    <source>
        <dbReference type="EMBL" id="CAF1471755.1"/>
    </source>
</evidence>
<dbReference type="GO" id="GO:0008195">
    <property type="term" value="F:phosphatidate phosphatase activity"/>
    <property type="evidence" value="ECO:0007669"/>
    <property type="project" value="InterPro"/>
</dbReference>
<feature type="chain" id="PRO_5032952682" description="Phosphatidate phosphatase APP1 catalytic domain-containing protein" evidence="1">
    <location>
        <begin position="21"/>
        <end position="354"/>
    </location>
</feature>
<dbReference type="InterPro" id="IPR052935">
    <property type="entry name" value="Mg2+_PAP"/>
</dbReference>
<organism evidence="3 4">
    <name type="scientific">Rotaria magnacalcarata</name>
    <dbReference type="NCBI Taxonomy" id="392030"/>
    <lineage>
        <taxon>Eukaryota</taxon>
        <taxon>Metazoa</taxon>
        <taxon>Spiralia</taxon>
        <taxon>Gnathifera</taxon>
        <taxon>Rotifera</taxon>
        <taxon>Eurotatoria</taxon>
        <taxon>Bdelloidea</taxon>
        <taxon>Philodinida</taxon>
        <taxon>Philodinidae</taxon>
        <taxon>Rotaria</taxon>
    </lineage>
</organism>